<protein>
    <submittedName>
        <fullName evidence="1">Uncharacterized protein</fullName>
    </submittedName>
</protein>
<organism evidence="1">
    <name type="scientific">Amphimedon queenslandica</name>
    <name type="common">Sponge</name>
    <dbReference type="NCBI Taxonomy" id="400682"/>
    <lineage>
        <taxon>Eukaryota</taxon>
        <taxon>Metazoa</taxon>
        <taxon>Porifera</taxon>
        <taxon>Demospongiae</taxon>
        <taxon>Heteroscleromorpha</taxon>
        <taxon>Haplosclerida</taxon>
        <taxon>Niphatidae</taxon>
        <taxon>Amphimedon</taxon>
    </lineage>
</organism>
<sequence length="86" mass="9760">MTYGIQKVKLCAIVAPTGIAAFNVCGLTIHRLFQLPIEHEGKTAEYWALNEVSVVSNLNLAYLHMSLEDIFGTDEWFESKNILIYR</sequence>
<proteinExistence type="predicted"/>
<dbReference type="EnsemblMetazoa" id="Aqu2.1.19064_001">
    <property type="protein sequence ID" value="Aqu2.1.19064_001"/>
    <property type="gene ID" value="Aqu2.1.19064"/>
</dbReference>
<evidence type="ECO:0000313" key="1">
    <source>
        <dbReference type="EnsemblMetazoa" id="Aqu2.1.19064_001"/>
    </source>
</evidence>
<accession>A0A1X7TUX1</accession>
<dbReference type="AlphaFoldDB" id="A0A1X7TUX1"/>
<reference evidence="1" key="1">
    <citation type="submission" date="2017-05" db="UniProtKB">
        <authorList>
            <consortium name="EnsemblMetazoa"/>
        </authorList>
    </citation>
    <scope>IDENTIFICATION</scope>
</reference>
<dbReference type="InParanoid" id="A0A1X7TUX1"/>
<name>A0A1X7TUX1_AMPQE</name>